<dbReference type="GO" id="GO:0016491">
    <property type="term" value="F:oxidoreductase activity"/>
    <property type="evidence" value="ECO:0007669"/>
    <property type="project" value="UniProtKB-KW"/>
</dbReference>
<gene>
    <name evidence="7" type="ordered locus">Desaci_3240</name>
</gene>
<comment type="cofactor">
    <cofactor evidence="1">
        <name>FMN</name>
        <dbReference type="ChEBI" id="CHEBI:58210"/>
    </cofactor>
</comment>
<dbReference type="InterPro" id="IPR029478">
    <property type="entry name" value="TM1586_NiRdase"/>
</dbReference>
<keyword evidence="8" id="KW-1185">Reference proteome</keyword>
<dbReference type="OrthoDB" id="9814075at2"/>
<dbReference type="PANTHER" id="PTHR43673:SF2">
    <property type="entry name" value="NITROREDUCTASE"/>
    <property type="match status" value="1"/>
</dbReference>
<evidence type="ECO:0000313" key="8">
    <source>
        <dbReference type="Proteomes" id="UP000002892"/>
    </source>
</evidence>
<dbReference type="EMBL" id="CP003639">
    <property type="protein sequence ID" value="AFM42137.1"/>
    <property type="molecule type" value="Genomic_DNA"/>
</dbReference>
<reference evidence="7 8" key="1">
    <citation type="journal article" date="2012" name="J. Bacteriol.">
        <title>Complete genome sequences of Desulfosporosinus orientis DSM765T, Desulfosporosinus youngiae DSM17734T, Desulfosporosinus meridiei DSM13257T, and Desulfosporosinus acidiphilus DSM22704T.</title>
        <authorList>
            <person name="Pester M."/>
            <person name="Brambilla E."/>
            <person name="Alazard D."/>
            <person name="Rattei T."/>
            <person name="Weinmaier T."/>
            <person name="Han J."/>
            <person name="Lucas S."/>
            <person name="Lapidus A."/>
            <person name="Cheng J.F."/>
            <person name="Goodwin L."/>
            <person name="Pitluck S."/>
            <person name="Peters L."/>
            <person name="Ovchinnikova G."/>
            <person name="Teshima H."/>
            <person name="Detter J.C."/>
            <person name="Han C.S."/>
            <person name="Tapia R."/>
            <person name="Land M.L."/>
            <person name="Hauser L."/>
            <person name="Kyrpides N.C."/>
            <person name="Ivanova N.N."/>
            <person name="Pagani I."/>
            <person name="Huntmann M."/>
            <person name="Wei C.L."/>
            <person name="Davenport K.W."/>
            <person name="Daligault H."/>
            <person name="Chain P.S."/>
            <person name="Chen A."/>
            <person name="Mavromatis K."/>
            <person name="Markowitz V."/>
            <person name="Szeto E."/>
            <person name="Mikhailova N."/>
            <person name="Pati A."/>
            <person name="Wagner M."/>
            <person name="Woyke T."/>
            <person name="Ollivier B."/>
            <person name="Klenk H.P."/>
            <person name="Spring S."/>
            <person name="Loy A."/>
        </authorList>
    </citation>
    <scope>NUCLEOTIDE SEQUENCE [LARGE SCALE GENOMIC DNA]</scope>
    <source>
        <strain evidence="8">DSM 22704 / JCM 16185 / SJ4</strain>
    </source>
</reference>
<feature type="domain" description="Putative nitroreductase TM1586" evidence="6">
    <location>
        <begin position="9"/>
        <end position="253"/>
    </location>
</feature>
<evidence type="ECO:0000256" key="5">
    <source>
        <dbReference type="ARBA" id="ARBA00023002"/>
    </source>
</evidence>
<dbReference type="Proteomes" id="UP000002892">
    <property type="component" value="Chromosome"/>
</dbReference>
<accession>I4D8L3</accession>
<keyword evidence="3" id="KW-0285">Flavoprotein</keyword>
<evidence type="ECO:0000259" key="6">
    <source>
        <dbReference type="Pfam" id="PF14512"/>
    </source>
</evidence>
<proteinExistence type="inferred from homology"/>
<dbReference type="InterPro" id="IPR000415">
    <property type="entry name" value="Nitroreductase-like"/>
</dbReference>
<dbReference type="Gene3D" id="3.40.109.30">
    <property type="entry name" value="putative nitroreductase (tm1586), domain 2"/>
    <property type="match status" value="1"/>
</dbReference>
<keyword evidence="4" id="KW-0288">FMN</keyword>
<dbReference type="Gene3D" id="3.40.109.10">
    <property type="entry name" value="NADH Oxidase"/>
    <property type="match status" value="1"/>
</dbReference>
<dbReference type="AlphaFoldDB" id="I4D8L3"/>
<evidence type="ECO:0000256" key="1">
    <source>
        <dbReference type="ARBA" id="ARBA00001917"/>
    </source>
</evidence>
<dbReference type="PANTHER" id="PTHR43673">
    <property type="entry name" value="NAD(P)H NITROREDUCTASE YDGI-RELATED"/>
    <property type="match status" value="1"/>
</dbReference>
<dbReference type="Pfam" id="PF14512">
    <property type="entry name" value="TM1586_NiRdase"/>
    <property type="match status" value="1"/>
</dbReference>
<dbReference type="RefSeq" id="WP_014828126.1">
    <property type="nucleotide sequence ID" value="NC_018068.1"/>
</dbReference>
<name>I4D8L3_DESAJ</name>
<evidence type="ECO:0000256" key="3">
    <source>
        <dbReference type="ARBA" id="ARBA00022630"/>
    </source>
</evidence>
<dbReference type="STRING" id="646529.Desaci_3240"/>
<organism evidence="7 8">
    <name type="scientific">Desulfosporosinus acidiphilus (strain DSM 22704 / JCM 16185 / SJ4)</name>
    <dbReference type="NCBI Taxonomy" id="646529"/>
    <lineage>
        <taxon>Bacteria</taxon>
        <taxon>Bacillati</taxon>
        <taxon>Bacillota</taxon>
        <taxon>Clostridia</taxon>
        <taxon>Eubacteriales</taxon>
        <taxon>Desulfitobacteriaceae</taxon>
        <taxon>Desulfosporosinus</taxon>
    </lineage>
</organism>
<comment type="similarity">
    <text evidence="2">Belongs to the nitroreductase family.</text>
</comment>
<evidence type="ECO:0000256" key="4">
    <source>
        <dbReference type="ARBA" id="ARBA00022643"/>
    </source>
</evidence>
<dbReference type="eggNOG" id="COG0778">
    <property type="taxonomic scope" value="Bacteria"/>
</dbReference>
<protein>
    <submittedName>
        <fullName evidence="7">Nitroreductase</fullName>
    </submittedName>
</protein>
<sequence length="285" mass="32367">MEERIKFPVVETINKRISVRTYNDTISLPPEMKVKLKEFIDSIKGPFGGQLRFEIIESDTALKGTNARLGTYGIIRGATSYGVAVGKKRDKDLEDFGYIFESLILYATSLGLGTCWLGGTFKKGEFAKAIRQKEDEILPCITPIGFPSGRKTLLESAMRFSAGSNRRKVWGELFFQNDFQKLLTSEEAGSYRVPLEMVRLAPSASNKQPWRIIKNQNEYHFYLQHTPGYAKFLAYDLQRVDMGIAMAHFELTAQEQGIIGKWVITPQQDVIVPQNTEYIGSWQEE</sequence>
<dbReference type="SUPFAM" id="SSF55469">
    <property type="entry name" value="FMN-dependent nitroreductase-like"/>
    <property type="match status" value="1"/>
</dbReference>
<evidence type="ECO:0000313" key="7">
    <source>
        <dbReference type="EMBL" id="AFM42137.1"/>
    </source>
</evidence>
<dbReference type="KEGG" id="dai:Desaci_3240"/>
<dbReference type="HOGENOM" id="CLU_070562_1_0_9"/>
<keyword evidence="5" id="KW-0560">Oxidoreductase</keyword>
<evidence type="ECO:0000256" key="2">
    <source>
        <dbReference type="ARBA" id="ARBA00007118"/>
    </source>
</evidence>